<evidence type="ECO:0000313" key="1">
    <source>
        <dbReference type="EMBL" id="MBB4837983.1"/>
    </source>
</evidence>
<sequence length="125" mass="13590">MPEDGGAPFYAALPCPDPTPWVAEHILPALDVAPISRAAMGHGFATYLGNDPDPVLVADWPEDIAHAAQLLIVAPGHRYPIDRIRFELCDAFGFDSAALSRRPHNALSDAMALREYLLAREARGF</sequence>
<proteinExistence type="predicted"/>
<dbReference type="GO" id="GO:0003676">
    <property type="term" value="F:nucleic acid binding"/>
    <property type="evidence" value="ECO:0007669"/>
    <property type="project" value="InterPro"/>
</dbReference>
<dbReference type="Proteomes" id="UP000575241">
    <property type="component" value="Unassembled WGS sequence"/>
</dbReference>
<keyword evidence="2" id="KW-1185">Reference proteome</keyword>
<protein>
    <submittedName>
        <fullName evidence="1">Uncharacterized protein</fullName>
    </submittedName>
</protein>
<organism evidence="1 2">
    <name type="scientific">Sphingomonas kyeonggiensis</name>
    <dbReference type="NCBI Taxonomy" id="1268553"/>
    <lineage>
        <taxon>Bacteria</taxon>
        <taxon>Pseudomonadati</taxon>
        <taxon>Pseudomonadota</taxon>
        <taxon>Alphaproteobacteria</taxon>
        <taxon>Sphingomonadales</taxon>
        <taxon>Sphingomonadaceae</taxon>
        <taxon>Sphingomonas</taxon>
    </lineage>
</organism>
<gene>
    <name evidence="1" type="ORF">HNP52_001034</name>
</gene>
<name>A0A7W7JZ29_9SPHN</name>
<dbReference type="EMBL" id="JACHLN010000001">
    <property type="protein sequence ID" value="MBB4837983.1"/>
    <property type="molecule type" value="Genomic_DNA"/>
</dbReference>
<accession>A0A7W7JZ29</accession>
<dbReference type="Gene3D" id="3.30.420.10">
    <property type="entry name" value="Ribonuclease H-like superfamily/Ribonuclease H"/>
    <property type="match status" value="1"/>
</dbReference>
<dbReference type="RefSeq" id="WP_311768405.1">
    <property type="nucleotide sequence ID" value="NZ_JACHLN010000001.1"/>
</dbReference>
<comment type="caution">
    <text evidence="1">The sequence shown here is derived from an EMBL/GenBank/DDBJ whole genome shotgun (WGS) entry which is preliminary data.</text>
</comment>
<reference evidence="1 2" key="1">
    <citation type="submission" date="2020-08" db="EMBL/GenBank/DDBJ databases">
        <title>Functional genomics of gut bacteria from endangered species of beetles.</title>
        <authorList>
            <person name="Carlos-Shanley C."/>
        </authorList>
    </citation>
    <scope>NUCLEOTIDE SEQUENCE [LARGE SCALE GENOMIC DNA]</scope>
    <source>
        <strain evidence="1 2">S00224</strain>
    </source>
</reference>
<dbReference type="InterPro" id="IPR036397">
    <property type="entry name" value="RNaseH_sf"/>
</dbReference>
<evidence type="ECO:0000313" key="2">
    <source>
        <dbReference type="Proteomes" id="UP000575241"/>
    </source>
</evidence>
<dbReference type="AlphaFoldDB" id="A0A7W7JZ29"/>